<protein>
    <submittedName>
        <fullName evidence="3">Glycosyl transferase</fullName>
    </submittedName>
</protein>
<reference evidence="3 4" key="1">
    <citation type="submission" date="2016-10" db="EMBL/GenBank/DDBJ databases">
        <title>Flavobacterium gilvum sp. nov., isolated from stream water.</title>
        <authorList>
            <person name="Shin S.-K."/>
            <person name="Cho Y.-J."/>
            <person name="Yi H."/>
        </authorList>
    </citation>
    <scope>NUCLEOTIDE SEQUENCE [LARGE SCALE GENOMIC DNA]</scope>
    <source>
        <strain evidence="3 4">EM1308</strain>
    </source>
</reference>
<dbReference type="AlphaFoldDB" id="A0AAC9N5W8"/>
<accession>A0AAC9N5W8</accession>
<sequence>MRILQIIDSLEAGGSERMAINYANALVSEIEFSGLVATRKEGPLLTQIDPKVPYLFLNKKKQLDLGALFRLRSFVLKNKVTHIHAHSTSFFLAFLLKMLHPSVKTIWHDHYGSSEFLSRRPRFVLRMILPFFKGTIVVNQKLKKWSEEELKIKNVLYLPNFAITEEGVDEHTILKGKEGKRIVSLANLRPQKNHSLLLEVARKLKKSYSDWTFHLVGKDFDDSYSRQIKKWITDYGLENNVFLYGSRQDVKNILEQSSIAVLTSESEGLPVALLEYGLYKKAVVVTSVGEMPMIVRHGQNGFVVDSNNVENFHQSLVDLIENEVLRFTFGETLFETVQGDYAGESVIKKYLNWVTQL</sequence>
<feature type="domain" description="Glycosyltransferase subfamily 4-like N-terminal" evidence="2">
    <location>
        <begin position="13"/>
        <end position="161"/>
    </location>
</feature>
<dbReference type="CDD" id="cd03811">
    <property type="entry name" value="GT4_GT28_WabH-like"/>
    <property type="match status" value="1"/>
</dbReference>
<evidence type="ECO:0000313" key="4">
    <source>
        <dbReference type="Proteomes" id="UP000175968"/>
    </source>
</evidence>
<dbReference type="Pfam" id="PF00534">
    <property type="entry name" value="Glycos_transf_1"/>
    <property type="match status" value="1"/>
</dbReference>
<dbReference type="InterPro" id="IPR028098">
    <property type="entry name" value="Glyco_trans_4-like_N"/>
</dbReference>
<dbReference type="EMBL" id="CP017479">
    <property type="protein sequence ID" value="AOW08113.1"/>
    <property type="molecule type" value="Genomic_DNA"/>
</dbReference>
<dbReference type="Proteomes" id="UP000175968">
    <property type="component" value="Chromosome"/>
</dbReference>
<feature type="domain" description="Glycosyl transferase family 1" evidence="1">
    <location>
        <begin position="175"/>
        <end position="329"/>
    </location>
</feature>
<dbReference type="PANTHER" id="PTHR12526:SF630">
    <property type="entry name" value="GLYCOSYLTRANSFERASE"/>
    <property type="match status" value="1"/>
</dbReference>
<dbReference type="Gene3D" id="3.40.50.2000">
    <property type="entry name" value="Glycogen Phosphorylase B"/>
    <property type="match status" value="2"/>
</dbReference>
<dbReference type="KEGG" id="fgl:EM308_00540"/>
<dbReference type="InterPro" id="IPR001296">
    <property type="entry name" value="Glyco_trans_1"/>
</dbReference>
<proteinExistence type="predicted"/>
<name>A0AAC9N5W8_9FLAO</name>
<evidence type="ECO:0000259" key="1">
    <source>
        <dbReference type="Pfam" id="PF00534"/>
    </source>
</evidence>
<organism evidence="3 4">
    <name type="scientific">Flavobacterium gilvum</name>
    <dbReference type="NCBI Taxonomy" id="1492737"/>
    <lineage>
        <taxon>Bacteria</taxon>
        <taxon>Pseudomonadati</taxon>
        <taxon>Bacteroidota</taxon>
        <taxon>Flavobacteriia</taxon>
        <taxon>Flavobacteriales</taxon>
        <taxon>Flavobacteriaceae</taxon>
        <taxon>Flavobacterium</taxon>
    </lineage>
</organism>
<dbReference type="PANTHER" id="PTHR12526">
    <property type="entry name" value="GLYCOSYLTRANSFERASE"/>
    <property type="match status" value="1"/>
</dbReference>
<evidence type="ECO:0000259" key="2">
    <source>
        <dbReference type="Pfam" id="PF13439"/>
    </source>
</evidence>
<dbReference type="RefSeq" id="WP_035638250.1">
    <property type="nucleotide sequence ID" value="NZ_CP017479.1"/>
</dbReference>
<dbReference type="Pfam" id="PF13439">
    <property type="entry name" value="Glyco_transf_4"/>
    <property type="match status" value="1"/>
</dbReference>
<keyword evidence="4" id="KW-1185">Reference proteome</keyword>
<evidence type="ECO:0000313" key="3">
    <source>
        <dbReference type="EMBL" id="AOW08113.1"/>
    </source>
</evidence>
<keyword evidence="3" id="KW-0808">Transferase</keyword>
<gene>
    <name evidence="3" type="ORF">EM308_00540</name>
</gene>
<dbReference type="SUPFAM" id="SSF53756">
    <property type="entry name" value="UDP-Glycosyltransferase/glycogen phosphorylase"/>
    <property type="match status" value="1"/>
</dbReference>
<dbReference type="GO" id="GO:0016757">
    <property type="term" value="F:glycosyltransferase activity"/>
    <property type="evidence" value="ECO:0007669"/>
    <property type="project" value="InterPro"/>
</dbReference>